<evidence type="ECO:0000256" key="1">
    <source>
        <dbReference type="SAM" id="MobiDB-lite"/>
    </source>
</evidence>
<reference evidence="2" key="1">
    <citation type="submission" date="2023-10" db="EMBL/GenBank/DDBJ databases">
        <title>Genome assemblies of two species of porcelain crab, Petrolisthes cinctipes and Petrolisthes manimaculis (Anomura: Porcellanidae).</title>
        <authorList>
            <person name="Angst P."/>
        </authorList>
    </citation>
    <scope>NUCLEOTIDE SEQUENCE</scope>
    <source>
        <strain evidence="2">PB745_01</strain>
        <tissue evidence="2">Gill</tissue>
    </source>
</reference>
<feature type="compositionally biased region" description="Basic and acidic residues" evidence="1">
    <location>
        <begin position="11"/>
        <end position="20"/>
    </location>
</feature>
<feature type="region of interest" description="Disordered" evidence="1">
    <location>
        <begin position="1"/>
        <end position="31"/>
    </location>
</feature>
<comment type="caution">
    <text evidence="2">The sequence shown here is derived from an EMBL/GenBank/DDBJ whole genome shotgun (WGS) entry which is preliminary data.</text>
</comment>
<dbReference type="EMBL" id="JAWQEG010000417">
    <property type="protein sequence ID" value="KAK3890458.1"/>
    <property type="molecule type" value="Genomic_DNA"/>
</dbReference>
<name>A0AAE1GCB3_PETCI</name>
<sequence>MTECVSVNGRAKQETTKGEETCPGSSPSRPPILPRSFYLSLLSPHYRNILHPPPAAPPPPPAGVVPPFQCGYSTPQTQPIKKLISGLGRGREREPDGARGGEEEEM</sequence>
<feature type="compositionally biased region" description="Pro residues" evidence="1">
    <location>
        <begin position="51"/>
        <end position="64"/>
    </location>
</feature>
<evidence type="ECO:0000313" key="2">
    <source>
        <dbReference type="EMBL" id="KAK3890458.1"/>
    </source>
</evidence>
<proteinExistence type="predicted"/>
<dbReference type="Proteomes" id="UP001286313">
    <property type="component" value="Unassembled WGS sequence"/>
</dbReference>
<protein>
    <submittedName>
        <fullName evidence="2">Uncharacterized protein</fullName>
    </submittedName>
</protein>
<keyword evidence="3" id="KW-1185">Reference proteome</keyword>
<organism evidence="2 3">
    <name type="scientific">Petrolisthes cinctipes</name>
    <name type="common">Flat porcelain crab</name>
    <dbReference type="NCBI Taxonomy" id="88211"/>
    <lineage>
        <taxon>Eukaryota</taxon>
        <taxon>Metazoa</taxon>
        <taxon>Ecdysozoa</taxon>
        <taxon>Arthropoda</taxon>
        <taxon>Crustacea</taxon>
        <taxon>Multicrustacea</taxon>
        <taxon>Malacostraca</taxon>
        <taxon>Eumalacostraca</taxon>
        <taxon>Eucarida</taxon>
        <taxon>Decapoda</taxon>
        <taxon>Pleocyemata</taxon>
        <taxon>Anomura</taxon>
        <taxon>Galatheoidea</taxon>
        <taxon>Porcellanidae</taxon>
        <taxon>Petrolisthes</taxon>
    </lineage>
</organism>
<feature type="region of interest" description="Disordered" evidence="1">
    <location>
        <begin position="50"/>
        <end position="106"/>
    </location>
</feature>
<accession>A0AAE1GCB3</accession>
<evidence type="ECO:0000313" key="3">
    <source>
        <dbReference type="Proteomes" id="UP001286313"/>
    </source>
</evidence>
<dbReference type="AlphaFoldDB" id="A0AAE1GCB3"/>
<feature type="compositionally biased region" description="Basic and acidic residues" evidence="1">
    <location>
        <begin position="89"/>
        <end position="106"/>
    </location>
</feature>
<gene>
    <name evidence="2" type="ORF">Pcinc_005598</name>
</gene>